<dbReference type="PANTHER" id="PTHR12809:SF2">
    <property type="entry name" value="MEDIATOR OF RNA POLYMERASE II TRANSCRIPTION SUBUNIT 14"/>
    <property type="match status" value="1"/>
</dbReference>
<keyword evidence="6 9" id="KW-0804">Transcription</keyword>
<dbReference type="InterPro" id="IPR055122">
    <property type="entry name" value="Med14_N"/>
</dbReference>
<reference evidence="12" key="1">
    <citation type="submission" date="2016-05" db="EMBL/GenBank/DDBJ databases">
        <title>Comparative genomics of biotechnologically important yeasts.</title>
        <authorList>
            <consortium name="DOE Joint Genome Institute"/>
            <person name="Riley R."/>
            <person name="Haridas S."/>
            <person name="Wolfe K.H."/>
            <person name="Lopes M.R."/>
            <person name="Hittinger C.T."/>
            <person name="Goker M."/>
            <person name="Salamov A."/>
            <person name="Wisecaver J."/>
            <person name="Long T.M."/>
            <person name="Aerts A.L."/>
            <person name="Barry K."/>
            <person name="Choi C."/>
            <person name="Clum A."/>
            <person name="Coughlan A.Y."/>
            <person name="Deshpande S."/>
            <person name="Douglass A.P."/>
            <person name="Hanson S.J."/>
            <person name="Klenk H.-P."/>
            <person name="Labutti K."/>
            <person name="Lapidus A."/>
            <person name="Lindquist E."/>
            <person name="Lipzen A."/>
            <person name="Meier-Kolthoff J.P."/>
            <person name="Ohm R.A."/>
            <person name="Otillar R.P."/>
            <person name="Pangilinan J."/>
            <person name="Peng Y."/>
            <person name="Rokas A."/>
            <person name="Rosa C.A."/>
            <person name="Scheuner C."/>
            <person name="Sibirny A.A."/>
            <person name="Slot J.C."/>
            <person name="Stielow J.B."/>
            <person name="Sun H."/>
            <person name="Kurtzman C.P."/>
            <person name="Blackwell M."/>
            <person name="Grigoriev I.V."/>
            <person name="Jeffries T.W."/>
        </authorList>
    </citation>
    <scope>NUCLEOTIDE SEQUENCE [LARGE SCALE GENOMIC DNA]</scope>
    <source>
        <strain evidence="12">NRRL Y-2460</strain>
    </source>
</reference>
<evidence type="ECO:0000256" key="9">
    <source>
        <dbReference type="RuleBase" id="RU365082"/>
    </source>
</evidence>
<keyword evidence="5 9" id="KW-0010">Activator</keyword>
<comment type="function">
    <text evidence="9">Component of the Mediator complex, a coactivator involved in the regulated transcription of nearly all RNA polymerase II-dependent genes. Mediator functions as a bridge to convey information from gene-specific regulatory proteins to the basal RNA polymerase II transcription machinery. Mediator is recruited to promoters by direct interactions with regulatory proteins and serves as a scaffold for the assembly of a functional preinitiation complex with RNA polymerase II and the general transcription factors.</text>
</comment>
<protein>
    <recommendedName>
        <fullName evidence="3 9">Mediator of RNA polymerase II transcription subunit 14</fullName>
    </recommendedName>
    <alternativeName>
        <fullName evidence="8 9">Mediator complex subunit 14</fullName>
    </alternativeName>
</protein>
<comment type="subcellular location">
    <subcellularLocation>
        <location evidence="1 9">Nucleus</location>
    </subcellularLocation>
</comment>
<keyword evidence="12" id="KW-1185">Reference proteome</keyword>
<evidence type="ECO:0000256" key="4">
    <source>
        <dbReference type="ARBA" id="ARBA00023015"/>
    </source>
</evidence>
<evidence type="ECO:0000256" key="2">
    <source>
        <dbReference type="ARBA" id="ARBA00007813"/>
    </source>
</evidence>
<evidence type="ECO:0000313" key="12">
    <source>
        <dbReference type="Proteomes" id="UP000094236"/>
    </source>
</evidence>
<dbReference type="Pfam" id="PF08638">
    <property type="entry name" value="Med14"/>
    <property type="match status" value="1"/>
</dbReference>
<evidence type="ECO:0000256" key="7">
    <source>
        <dbReference type="ARBA" id="ARBA00023242"/>
    </source>
</evidence>
<dbReference type="AlphaFoldDB" id="A0A1E4TXC1"/>
<comment type="subunit">
    <text evidence="9">Component of the Mediator complex.</text>
</comment>
<evidence type="ECO:0000256" key="1">
    <source>
        <dbReference type="ARBA" id="ARBA00004123"/>
    </source>
</evidence>
<evidence type="ECO:0000256" key="3">
    <source>
        <dbReference type="ARBA" id="ARBA00019619"/>
    </source>
</evidence>
<proteinExistence type="inferred from homology"/>
<name>A0A1E4TXC1_PACTA</name>
<dbReference type="EMBL" id="KV454013">
    <property type="protein sequence ID" value="ODV96433.1"/>
    <property type="molecule type" value="Genomic_DNA"/>
</dbReference>
<gene>
    <name evidence="11" type="ORF">PACTADRAFT_2726</name>
</gene>
<dbReference type="InterPro" id="IPR013947">
    <property type="entry name" value="Mediator_Med14"/>
</dbReference>
<accession>A0A1E4TXC1</accession>
<dbReference type="OrthoDB" id="205099at2759"/>
<comment type="similarity">
    <text evidence="2 9">Belongs to the Mediator complex subunit 14 family.</text>
</comment>
<evidence type="ECO:0000313" key="11">
    <source>
        <dbReference type="EMBL" id="ODV96433.1"/>
    </source>
</evidence>
<keyword evidence="4 9" id="KW-0805">Transcription regulation</keyword>
<dbReference type="Proteomes" id="UP000094236">
    <property type="component" value="Unassembled WGS sequence"/>
</dbReference>
<organism evidence="11 12">
    <name type="scientific">Pachysolen tannophilus NRRL Y-2460</name>
    <dbReference type="NCBI Taxonomy" id="669874"/>
    <lineage>
        <taxon>Eukaryota</taxon>
        <taxon>Fungi</taxon>
        <taxon>Dikarya</taxon>
        <taxon>Ascomycota</taxon>
        <taxon>Saccharomycotina</taxon>
        <taxon>Pichiomycetes</taxon>
        <taxon>Pachysolenaceae</taxon>
        <taxon>Pachysolen</taxon>
    </lineage>
</organism>
<dbReference type="GO" id="GO:0006357">
    <property type="term" value="P:regulation of transcription by RNA polymerase II"/>
    <property type="evidence" value="ECO:0007669"/>
    <property type="project" value="InterPro"/>
</dbReference>
<evidence type="ECO:0000256" key="5">
    <source>
        <dbReference type="ARBA" id="ARBA00023159"/>
    </source>
</evidence>
<dbReference type="GO" id="GO:0016592">
    <property type="term" value="C:mediator complex"/>
    <property type="evidence" value="ECO:0007669"/>
    <property type="project" value="UniProtKB-UniRule"/>
</dbReference>
<keyword evidence="7 9" id="KW-0539">Nucleus</keyword>
<evidence type="ECO:0000256" key="8">
    <source>
        <dbReference type="ARBA" id="ARBA00032007"/>
    </source>
</evidence>
<dbReference type="STRING" id="669874.A0A1E4TXC1"/>
<dbReference type="GO" id="GO:0070847">
    <property type="term" value="C:core mediator complex"/>
    <property type="evidence" value="ECO:0007669"/>
    <property type="project" value="TreeGrafter"/>
</dbReference>
<feature type="domain" description="Mediator complex subunit MED14 N-terminal" evidence="10">
    <location>
        <begin position="41"/>
        <end position="217"/>
    </location>
</feature>
<evidence type="ECO:0000259" key="10">
    <source>
        <dbReference type="Pfam" id="PF08638"/>
    </source>
</evidence>
<sequence>MDQDDNLGKQVQEKEALSTTLSGVASASIAAPPIPHITTNIVPLSTILKNYSEHSYKELTQLLITLQSTTTSDLFRENFIRLYVLTKWSRYAENFTKLIDLLNWLRMIIESISSNPIWGLKNLSNSLTSAKLPNPDLITALEVLVKGRPQLPSYNFIKQDSLSASTILKTLKNLNVILSLRLSLIQSLPKKFYNYTVKDGRCYFNIPKGFQCCVSLANDDVNNSQFFLIDFKFNFIFKDNIIVYNDEITKLPTVTHERVENLSNQLLQANRLNSSGGLNELYKFLHNFTLNYKLYLIHRQLILMRIGYWKSQINHTYNADKNIIIINYWVKSTQKKNAKSYFELSVLNDELVLKWIKDGILIETIQTFEDENEFCIEKIVTKFTEEHVKKLMFSIYDELLVLTNDNTNKVQIKETDNTPQLMLELLSMKFTTFSISPLSGLIYFINPSPLVASFVTLLNQDLQENLNKLAIRLLSLSLETRVERLNSMMSSTGWFQSKIVKLSGEEESKLTSTKLLNSIQYFKRKDWPQGWFLVASINVNTTDNLNWFVCRIKSYLGNWSIQWYEKLDILSLLKNTNDTADGLVDHDTLSALAELSTSKLLSHIIVEELENSGAKLKMINSNIKKGILDLFMEDGNLDSKEPFLIVENGSFFKIPNASSSIFIKIKLLSSNNLKIVIYGRLKNFKMNSLNETIQERNQNDDDMISEENSQQDDQEQASLNYDSSTSIFKIISIVNGNFITSNNVNSINAINNIPNVMSSINNNRKNTHNNVGNNSNRNIVNNHNVNNNKVLKNSLRLISRFSKIVTLIQNISTEESVKIIRNTLKTIEFQYGGDDQKTAPQTATLSILDPINKSGSKRSFAPKFSSLASNFELKLSESNPHQISLLQLTNLMNKVGILPMLKVLKLTLPIVESLSCLNKFKDDMVFINEDDTLKKFPVLTFRPLCYESNLFNILYNVMKPSEPTKRKAKKSTGNNMENQKTYEKLSFSLTIELKNSRNKDIIYLHSQTSATSSLQYQPQILKDIFSGKIKFPNSIPLDSGIACEYKNCYDLINWIHDKICTYYLGLKDEDTINSTGTVAIGNSNNHDQSSINNNGIKV</sequence>
<evidence type="ECO:0000256" key="6">
    <source>
        <dbReference type="ARBA" id="ARBA00023163"/>
    </source>
</evidence>
<dbReference type="GO" id="GO:0003712">
    <property type="term" value="F:transcription coregulator activity"/>
    <property type="evidence" value="ECO:0007669"/>
    <property type="project" value="UniProtKB-UniRule"/>
</dbReference>
<dbReference type="PANTHER" id="PTHR12809">
    <property type="entry name" value="MEDIATOR COMPLEX SUBUNIT"/>
    <property type="match status" value="1"/>
</dbReference>